<dbReference type="Proteomes" id="UP000309340">
    <property type="component" value="Unassembled WGS sequence"/>
</dbReference>
<evidence type="ECO:0000256" key="2">
    <source>
        <dbReference type="ARBA" id="ARBA00001913"/>
    </source>
</evidence>
<feature type="disulfide bond" evidence="15">
    <location>
        <begin position="287"/>
        <end position="330"/>
    </location>
</feature>
<comment type="similarity">
    <text evidence="3">Belongs to the glycosyl hydrolase 13 family.</text>
</comment>
<feature type="binding site" evidence="16">
    <location>
        <position position="394"/>
    </location>
    <ligand>
        <name>substrate</name>
    </ligand>
</feature>
<evidence type="ECO:0000313" key="19">
    <source>
        <dbReference type="EMBL" id="TKA68616.1"/>
    </source>
</evidence>
<proteinExistence type="inferred from homology"/>
<feature type="binding site" evidence="16">
    <location>
        <position position="344"/>
    </location>
    <ligand>
        <name>substrate</name>
    </ligand>
</feature>
<sequence length="544" mass="58449">MYSRSMIINTSALLSLALCPLALAATAADWRSRTIYQVLTDRFAQTDGSTTATCNTADRVYCGGTFQGITNHLDYIQNMGFDAIWISPITAQVQGNTPDGYAYHGYWQQNLNELNSNFGSADDLKALSGALHARGMLLMLDVVVNVRGYSSVQVADENAADGTFAQHNGYNGAPADVDYSVFSPFNQQSQYHPYCGIDYSVTSNATNIEQCWMGDLSVPLPDLRTEDSDVAAGYQSWISQLISEYSIDGLRLDSVMEVNTGFWAGFHNAGGVYMIGEVDDSDAGYVCGFQDYLPGVLNYATYFPLVAAFESTSGSISGLADMINTVKGDCSDTSLIGTFSENHDQPRFASLTGDMALARNVITFTLLADGIPIIYQGQEQHYNALGGSSDPYNREALWFSAYNTSAPLYGLITQLNKARKLASGDDATYLTYMNYPLYTDTTTIAMRKGKMVTVLSNKGADGAAYSQAIAAGYAGGVALTELLTCEKLTADGSGGIVVPMASGEPRVYYPTAALAGSGLCGGASGKRSVPVVRRAKYVMRRFVA</sequence>
<feature type="active site" description="Nucleophile" evidence="13">
    <location>
        <position position="253"/>
    </location>
</feature>
<dbReference type="Gene3D" id="3.20.20.80">
    <property type="entry name" value="Glycosidases"/>
    <property type="match status" value="1"/>
</dbReference>
<dbReference type="GO" id="GO:0016052">
    <property type="term" value="P:carbohydrate catabolic process"/>
    <property type="evidence" value="ECO:0007669"/>
    <property type="project" value="InterPro"/>
</dbReference>
<reference evidence="19 20" key="1">
    <citation type="submission" date="2017-03" db="EMBL/GenBank/DDBJ databases">
        <title>Genomes of endolithic fungi from Antarctica.</title>
        <authorList>
            <person name="Coleine C."/>
            <person name="Masonjones S."/>
            <person name="Stajich J.E."/>
        </authorList>
    </citation>
    <scope>NUCLEOTIDE SEQUENCE [LARGE SCALE GENOMIC DNA]</scope>
    <source>
        <strain evidence="19 20">CCFEE 5184</strain>
    </source>
</reference>
<dbReference type="EC" id="3.2.1.1" evidence="4"/>
<keyword evidence="8" id="KW-0106">Calcium</keyword>
<dbReference type="Pfam" id="PF00128">
    <property type="entry name" value="Alpha-amylase"/>
    <property type="match status" value="1"/>
</dbReference>
<evidence type="ECO:0000256" key="11">
    <source>
        <dbReference type="ARBA" id="ARBA00023277"/>
    </source>
</evidence>
<dbReference type="InterPro" id="IPR006047">
    <property type="entry name" value="GH13_cat_dom"/>
</dbReference>
<feature type="binding site" evidence="16">
    <location>
        <position position="251"/>
    </location>
    <ligand>
        <name>substrate</name>
    </ligand>
</feature>
<keyword evidence="12" id="KW-0326">Glycosidase</keyword>
<protein>
    <recommendedName>
        <fullName evidence="4">alpha-amylase</fullName>
        <ecNumber evidence="4">3.2.1.1</ecNumber>
    </recommendedName>
</protein>
<dbReference type="GO" id="GO:0005509">
    <property type="term" value="F:calcium ion binding"/>
    <property type="evidence" value="ECO:0007669"/>
    <property type="project" value="InterPro"/>
</dbReference>
<keyword evidence="11" id="KW-0119">Carbohydrate metabolism</keyword>
<dbReference type="InterPro" id="IPR015340">
    <property type="entry name" value="A_amylase_C_dom"/>
</dbReference>
<dbReference type="OrthoDB" id="204980at2759"/>
<gene>
    <name evidence="19" type="ORF">B0A55_09206</name>
</gene>
<dbReference type="EMBL" id="NAJQ01000495">
    <property type="protein sequence ID" value="TKA68616.1"/>
    <property type="molecule type" value="Genomic_DNA"/>
</dbReference>
<dbReference type="PIRSF" id="PIRSF001024">
    <property type="entry name" value="Alph-amyl_fung"/>
    <property type="match status" value="1"/>
</dbReference>
<evidence type="ECO:0000256" key="16">
    <source>
        <dbReference type="PIRSR" id="PIRSR001024-5"/>
    </source>
</evidence>
<dbReference type="InterPro" id="IPR013777">
    <property type="entry name" value="A-amylase-like"/>
</dbReference>
<accession>A0A4U0X0F3</accession>
<dbReference type="SUPFAM" id="SSF51445">
    <property type="entry name" value="(Trans)glycosidases"/>
    <property type="match status" value="1"/>
</dbReference>
<evidence type="ECO:0000256" key="7">
    <source>
        <dbReference type="ARBA" id="ARBA00022801"/>
    </source>
</evidence>
<evidence type="ECO:0000256" key="12">
    <source>
        <dbReference type="ARBA" id="ARBA00023295"/>
    </source>
</evidence>
<dbReference type="SMART" id="SM00642">
    <property type="entry name" value="Aamy"/>
    <property type="match status" value="1"/>
</dbReference>
<feature type="binding site" evidence="16">
    <location>
        <position position="107"/>
    </location>
    <ligand>
        <name>substrate</name>
    </ligand>
</feature>
<keyword evidence="20" id="KW-1185">Reference proteome</keyword>
<dbReference type="PANTHER" id="PTHR10357">
    <property type="entry name" value="ALPHA-AMYLASE FAMILY MEMBER"/>
    <property type="match status" value="1"/>
</dbReference>
<dbReference type="CDD" id="cd11319">
    <property type="entry name" value="AmyAc_euk_AmyA"/>
    <property type="match status" value="1"/>
</dbReference>
<evidence type="ECO:0000256" key="8">
    <source>
        <dbReference type="ARBA" id="ARBA00022837"/>
    </source>
</evidence>
<comment type="caution">
    <text evidence="19">The sequence shown here is derived from an EMBL/GenBank/DDBJ whole genome shotgun (WGS) entry which is preliminary data.</text>
</comment>
<dbReference type="InterPro" id="IPR013780">
    <property type="entry name" value="Glyco_hydro_b"/>
</dbReference>
<comment type="cofactor">
    <cofactor evidence="2">
        <name>Ca(2+)</name>
        <dbReference type="ChEBI" id="CHEBI:29108"/>
    </cofactor>
</comment>
<dbReference type="Gene3D" id="2.60.40.1180">
    <property type="entry name" value="Golgi alpha-mannosidase II"/>
    <property type="match status" value="1"/>
</dbReference>
<evidence type="ECO:0000256" key="1">
    <source>
        <dbReference type="ARBA" id="ARBA00000548"/>
    </source>
</evidence>
<feature type="domain" description="Glycosyl hydrolase family 13 catalytic" evidence="18">
    <location>
        <begin position="37"/>
        <end position="419"/>
    </location>
</feature>
<evidence type="ECO:0000256" key="3">
    <source>
        <dbReference type="ARBA" id="ARBA00008061"/>
    </source>
</evidence>
<keyword evidence="5" id="KW-0479">Metal-binding</keyword>
<feature type="signal peptide" evidence="17">
    <location>
        <begin position="1"/>
        <end position="24"/>
    </location>
</feature>
<evidence type="ECO:0000313" key="20">
    <source>
        <dbReference type="Proteomes" id="UP000309340"/>
    </source>
</evidence>
<evidence type="ECO:0000256" key="17">
    <source>
        <dbReference type="SAM" id="SignalP"/>
    </source>
</evidence>
<organism evidence="19 20">
    <name type="scientific">Friedmanniomyces simplex</name>
    <dbReference type="NCBI Taxonomy" id="329884"/>
    <lineage>
        <taxon>Eukaryota</taxon>
        <taxon>Fungi</taxon>
        <taxon>Dikarya</taxon>
        <taxon>Ascomycota</taxon>
        <taxon>Pezizomycotina</taxon>
        <taxon>Dothideomycetes</taxon>
        <taxon>Dothideomycetidae</taxon>
        <taxon>Mycosphaerellales</taxon>
        <taxon>Teratosphaeriaceae</taxon>
        <taxon>Friedmanniomyces</taxon>
    </lineage>
</organism>
<dbReference type="PANTHER" id="PTHR10357:SF215">
    <property type="entry name" value="ALPHA-AMYLASE 1"/>
    <property type="match status" value="1"/>
</dbReference>
<feature type="binding site" evidence="16">
    <location>
        <position position="167"/>
    </location>
    <ligand>
        <name>substrate</name>
    </ligand>
</feature>
<feature type="disulfide bond" evidence="15">
    <location>
        <begin position="195"/>
        <end position="211"/>
    </location>
</feature>
<evidence type="ECO:0000256" key="13">
    <source>
        <dbReference type="PIRSR" id="PIRSR001024-1"/>
    </source>
</evidence>
<feature type="disulfide bond" evidence="15">
    <location>
        <begin position="54"/>
        <end position="62"/>
    </location>
</feature>
<feature type="chain" id="PRO_5020887711" description="alpha-amylase" evidence="17">
    <location>
        <begin position="25"/>
        <end position="544"/>
    </location>
</feature>
<keyword evidence="6 17" id="KW-0732">Signal</keyword>
<feature type="site" description="Transition state stabilizer" evidence="14">
    <location>
        <position position="344"/>
    </location>
</feature>
<dbReference type="GO" id="GO:0004556">
    <property type="term" value="F:alpha-amylase activity"/>
    <property type="evidence" value="ECO:0007669"/>
    <property type="project" value="UniProtKB-EC"/>
</dbReference>
<comment type="catalytic activity">
    <reaction evidence="1">
        <text>Endohydrolysis of (1-&gt;4)-alpha-D-glucosidic linkages in polysaccharides containing three or more (1-&gt;4)-alpha-linked D-glucose units.</text>
        <dbReference type="EC" id="3.2.1.1"/>
    </reaction>
</comment>
<evidence type="ECO:0000256" key="4">
    <source>
        <dbReference type="ARBA" id="ARBA00012595"/>
    </source>
</evidence>
<evidence type="ECO:0000259" key="18">
    <source>
        <dbReference type="SMART" id="SM00642"/>
    </source>
</evidence>
<evidence type="ECO:0000256" key="5">
    <source>
        <dbReference type="ARBA" id="ARBA00022723"/>
    </source>
</evidence>
<evidence type="ECO:0000256" key="9">
    <source>
        <dbReference type="ARBA" id="ARBA00023157"/>
    </source>
</evidence>
<feature type="disulfide bond" evidence="15">
    <location>
        <begin position="485"/>
        <end position="520"/>
    </location>
</feature>
<evidence type="ECO:0000256" key="14">
    <source>
        <dbReference type="PIRSR" id="PIRSR001024-2"/>
    </source>
</evidence>
<dbReference type="SUPFAM" id="SSF51011">
    <property type="entry name" value="Glycosyl hydrolase domain"/>
    <property type="match status" value="1"/>
</dbReference>
<evidence type="ECO:0000256" key="10">
    <source>
        <dbReference type="ARBA" id="ARBA00023180"/>
    </source>
</evidence>
<keyword evidence="7" id="KW-0378">Hydrolase</keyword>
<dbReference type="STRING" id="329884.A0A4U0X0F3"/>
<keyword evidence="10" id="KW-0325">Glycoprotein</keyword>
<name>A0A4U0X0F3_9PEZI</name>
<evidence type="ECO:0000256" key="6">
    <source>
        <dbReference type="ARBA" id="ARBA00022729"/>
    </source>
</evidence>
<dbReference type="AlphaFoldDB" id="A0A4U0X0F3"/>
<feature type="active site" description="Proton donor" evidence="13">
    <location>
        <position position="277"/>
    </location>
</feature>
<dbReference type="InterPro" id="IPR017853">
    <property type="entry name" value="GH"/>
</dbReference>
<keyword evidence="9 15" id="KW-1015">Disulfide bond</keyword>
<evidence type="ECO:0000256" key="15">
    <source>
        <dbReference type="PIRSR" id="PIRSR001024-4"/>
    </source>
</evidence>
<dbReference type="Pfam" id="PF09260">
    <property type="entry name" value="A_amylase_dom_C"/>
    <property type="match status" value="1"/>
</dbReference>